<proteinExistence type="predicted"/>
<gene>
    <name evidence="1" type="ORF">IEI95_009835</name>
</gene>
<evidence type="ECO:0000313" key="2">
    <source>
        <dbReference type="Proteomes" id="UP000655037"/>
    </source>
</evidence>
<name>A0AAE2RDA7_AGRVI</name>
<accession>A0AAE2RDA7</accession>
<sequence>MRRHELSDEKWVVIGPGLSQIFSVNGMLTIGREIPLQLLRSVPMV</sequence>
<dbReference type="RefSeq" id="WP_156534820.1">
    <property type="nucleotide sequence ID" value="NZ_JACXXJ020000004.1"/>
</dbReference>
<dbReference type="EMBL" id="JACXXJ020000004">
    <property type="protein sequence ID" value="MBF2714521.1"/>
    <property type="molecule type" value="Genomic_DNA"/>
</dbReference>
<reference evidence="1" key="1">
    <citation type="submission" date="2020-11" db="EMBL/GenBank/DDBJ databases">
        <title>Agrobacterium vitis strain K377 genome.</title>
        <authorList>
            <person name="Xi H."/>
        </authorList>
    </citation>
    <scope>NUCLEOTIDE SEQUENCE</scope>
    <source>
        <strain evidence="1">K377</strain>
        <plasmid evidence="1">unnamed3</plasmid>
    </source>
</reference>
<comment type="caution">
    <text evidence="1">The sequence shown here is derived from an EMBL/GenBank/DDBJ whole genome shotgun (WGS) entry which is preliminary data.</text>
</comment>
<keyword evidence="1" id="KW-0614">Plasmid</keyword>
<dbReference type="AlphaFoldDB" id="A0AAE2RDA7"/>
<organism evidence="1 2">
    <name type="scientific">Agrobacterium vitis</name>
    <name type="common">Rhizobium vitis</name>
    <dbReference type="NCBI Taxonomy" id="373"/>
    <lineage>
        <taxon>Bacteria</taxon>
        <taxon>Pseudomonadati</taxon>
        <taxon>Pseudomonadota</taxon>
        <taxon>Alphaproteobacteria</taxon>
        <taxon>Hyphomicrobiales</taxon>
        <taxon>Rhizobiaceae</taxon>
        <taxon>Rhizobium/Agrobacterium group</taxon>
        <taxon>Agrobacterium</taxon>
    </lineage>
</organism>
<dbReference type="Proteomes" id="UP000655037">
    <property type="component" value="Unassembled WGS sequence"/>
</dbReference>
<geneLocation type="plasmid" evidence="1">
    <name>unnamed3</name>
</geneLocation>
<protein>
    <submittedName>
        <fullName evidence="1">Uncharacterized protein</fullName>
    </submittedName>
</protein>
<evidence type="ECO:0000313" key="1">
    <source>
        <dbReference type="EMBL" id="MBF2714521.1"/>
    </source>
</evidence>